<keyword evidence="1" id="KW-0732">Signal</keyword>
<dbReference type="AlphaFoldDB" id="A0A5E4RHX5"/>
<protein>
    <submittedName>
        <fullName evidence="2">Uncharacterized protein</fullName>
    </submittedName>
</protein>
<dbReference type="RefSeq" id="WP_150598376.1">
    <property type="nucleotide sequence ID" value="NZ_CABPRW010000001.1"/>
</dbReference>
<reference evidence="2 3" key="1">
    <citation type="submission" date="2019-08" db="EMBL/GenBank/DDBJ databases">
        <authorList>
            <person name="Peeters C."/>
        </authorList>
    </citation>
    <scope>NUCLEOTIDE SEQUENCE [LARGE SCALE GENOMIC DNA]</scope>
    <source>
        <strain evidence="2 3">LMG 31113</strain>
    </source>
</reference>
<evidence type="ECO:0000313" key="2">
    <source>
        <dbReference type="EMBL" id="VVD62092.1"/>
    </source>
</evidence>
<name>A0A5E4RHX5_9BURK</name>
<evidence type="ECO:0000256" key="1">
    <source>
        <dbReference type="SAM" id="SignalP"/>
    </source>
</evidence>
<dbReference type="EMBL" id="CABPRW010000001">
    <property type="protein sequence ID" value="VVD62092.1"/>
    <property type="molecule type" value="Genomic_DNA"/>
</dbReference>
<evidence type="ECO:0000313" key="3">
    <source>
        <dbReference type="Proteomes" id="UP000382577"/>
    </source>
</evidence>
<gene>
    <name evidence="2" type="ORF">PFI31113_00161</name>
</gene>
<feature type="chain" id="PRO_5023132563" evidence="1">
    <location>
        <begin position="28"/>
        <end position="202"/>
    </location>
</feature>
<sequence>MKSQRLELIAGAALSLAALMLALPSQAAETSKGTLHLHGEQVTTGCVAHMLNSDYEFSTVAGSPATEILTGDLLTNPTVPTAAHVQISCETQATISAVKLIAASNLDIDDINWYAPGSDRTVQIEVQAPLDGWDPKKNDSWHTPLANGRQPVPGEVNVLAEGDTISIAAHASYQNYVPVIVFVSEKASPGDYVMGVTYAITY</sequence>
<feature type="signal peptide" evidence="1">
    <location>
        <begin position="1"/>
        <end position="27"/>
    </location>
</feature>
<organism evidence="2 3">
    <name type="scientific">Pandoraea fibrosis</name>
    <dbReference type="NCBI Taxonomy" id="1891094"/>
    <lineage>
        <taxon>Bacteria</taxon>
        <taxon>Pseudomonadati</taxon>
        <taxon>Pseudomonadota</taxon>
        <taxon>Betaproteobacteria</taxon>
        <taxon>Burkholderiales</taxon>
        <taxon>Burkholderiaceae</taxon>
        <taxon>Pandoraea</taxon>
    </lineage>
</organism>
<accession>A0A5E4RHX5</accession>
<dbReference type="Proteomes" id="UP000382577">
    <property type="component" value="Unassembled WGS sequence"/>
</dbReference>
<proteinExistence type="predicted"/>